<proteinExistence type="predicted"/>
<organism evidence="1 2">
    <name type="scientific">Characodon lateralis</name>
    <dbReference type="NCBI Taxonomy" id="208331"/>
    <lineage>
        <taxon>Eukaryota</taxon>
        <taxon>Metazoa</taxon>
        <taxon>Chordata</taxon>
        <taxon>Craniata</taxon>
        <taxon>Vertebrata</taxon>
        <taxon>Euteleostomi</taxon>
        <taxon>Actinopterygii</taxon>
        <taxon>Neopterygii</taxon>
        <taxon>Teleostei</taxon>
        <taxon>Neoteleostei</taxon>
        <taxon>Acanthomorphata</taxon>
        <taxon>Ovalentaria</taxon>
        <taxon>Atherinomorphae</taxon>
        <taxon>Cyprinodontiformes</taxon>
        <taxon>Goodeidae</taxon>
        <taxon>Characodon</taxon>
    </lineage>
</organism>
<dbReference type="Proteomes" id="UP001352852">
    <property type="component" value="Unassembled WGS sequence"/>
</dbReference>
<sequence length="131" mass="14754">MALWNKACRSTVAAETVDDDIARKLLVPCSTRWNSFYDAEIPIVELNTISSKFGSKAITEVARQFLREYCMVMKPLTVALDILQEEDDCFRGALLPTSETLMFKTLDLKSDLQILVDLPEAVVTVRTSIYS</sequence>
<protein>
    <submittedName>
        <fullName evidence="1">Uncharacterized protein</fullName>
    </submittedName>
</protein>
<dbReference type="PANTHER" id="PTHR47501">
    <property type="entry name" value="TRANSPOSASE-RELATED"/>
    <property type="match status" value="1"/>
</dbReference>
<keyword evidence="2" id="KW-1185">Reference proteome</keyword>
<name>A0ABU7DZX1_9TELE</name>
<accession>A0ABU7DZX1</accession>
<reference evidence="1 2" key="1">
    <citation type="submission" date="2021-06" db="EMBL/GenBank/DDBJ databases">
        <authorList>
            <person name="Palmer J.M."/>
        </authorList>
    </citation>
    <scope>NUCLEOTIDE SEQUENCE [LARGE SCALE GENOMIC DNA]</scope>
    <source>
        <strain evidence="1 2">CL_MEX2019</strain>
        <tissue evidence="1">Muscle</tissue>
    </source>
</reference>
<evidence type="ECO:0000313" key="1">
    <source>
        <dbReference type="EMBL" id="MED6279189.1"/>
    </source>
</evidence>
<dbReference type="PANTHER" id="PTHR47501:SF7">
    <property type="entry name" value="TRANSPOSASE"/>
    <property type="match status" value="1"/>
</dbReference>
<evidence type="ECO:0000313" key="2">
    <source>
        <dbReference type="Proteomes" id="UP001352852"/>
    </source>
</evidence>
<comment type="caution">
    <text evidence="1">The sequence shown here is derived from an EMBL/GenBank/DDBJ whole genome shotgun (WGS) entry which is preliminary data.</text>
</comment>
<dbReference type="EMBL" id="JAHUTJ010038203">
    <property type="protein sequence ID" value="MED6279189.1"/>
    <property type="molecule type" value="Genomic_DNA"/>
</dbReference>
<gene>
    <name evidence="1" type="ORF">CHARACLAT_031941</name>
</gene>